<keyword evidence="3" id="KW-1185">Reference proteome</keyword>
<accession>Q85G39</accession>
<dbReference type="AlphaFoldDB" id="Q85G39"/>
<dbReference type="Proteomes" id="UP000007014">
    <property type="component" value="Chloroplast"/>
</dbReference>
<evidence type="ECO:0000313" key="3">
    <source>
        <dbReference type="Proteomes" id="UP000007014"/>
    </source>
</evidence>
<keyword evidence="2" id="KW-0934">Plastid</keyword>
<dbReference type="GeneID" id="844915"/>
<dbReference type="KEGG" id="cme:CymeCp058"/>
<dbReference type="EMBL" id="AB002583">
    <property type="protein sequence ID" value="BAC76152.1"/>
    <property type="molecule type" value="Genomic_DNA"/>
</dbReference>
<dbReference type="Gramene" id="CMV067CT">
    <property type="protein sequence ID" value="CMV067CT"/>
    <property type="gene ID" value="CMV067C"/>
</dbReference>
<evidence type="ECO:0000313" key="2">
    <source>
        <dbReference type="EMBL" id="BAC76152.1"/>
    </source>
</evidence>
<sequence length="40" mass="4472">MIREVLLRGFISLHLVGTTTPASPPPPIVSKKSERVKRLF</sequence>
<dbReference type="HOGENOM" id="CLU_3300107_0_0_1"/>
<protein>
    <submittedName>
        <fullName evidence="2">Uncharacterized protein</fullName>
    </submittedName>
</protein>
<proteinExistence type="predicted"/>
<reference evidence="2" key="1">
    <citation type="journal article" date="2003" name="DNA Res.">
        <title>Complete sequence and analysis of the plastid genome of the unicellular red alga Cyanidioschyzon merolae.</title>
        <authorList>
            <person name="Ohta N."/>
            <person name="Matsuzaki M."/>
            <person name="Misumi O."/>
            <person name="Miyagishima S."/>
            <person name="Nozaki H."/>
            <person name="Tanaka K."/>
            <person name="Shin-i T."/>
            <person name="Kohara Y."/>
            <person name="Kuroiwa T."/>
        </authorList>
    </citation>
    <scope>NUCLEOTIDE SEQUENCE [LARGE SCALE GENOMIC DNA]</scope>
    <source>
        <strain evidence="2">10D</strain>
    </source>
</reference>
<geneLocation type="chloroplast" evidence="2"/>
<feature type="region of interest" description="Disordered" evidence="1">
    <location>
        <begin position="19"/>
        <end position="40"/>
    </location>
</feature>
<dbReference type="RefSeq" id="NP_848990.1">
    <property type="nucleotide sequence ID" value="NC_004799.1"/>
</dbReference>
<organism evidence="2 3">
    <name type="scientific">Cyanidioschyzon merolae (strain NIES-3377 / 10D)</name>
    <name type="common">Unicellular red alga</name>
    <dbReference type="NCBI Taxonomy" id="280699"/>
    <lineage>
        <taxon>Eukaryota</taxon>
        <taxon>Rhodophyta</taxon>
        <taxon>Bangiophyceae</taxon>
        <taxon>Cyanidiales</taxon>
        <taxon>Cyanidiaceae</taxon>
        <taxon>Cyanidioschyzon</taxon>
    </lineage>
</organism>
<keyword evidence="2" id="KW-0150">Chloroplast</keyword>
<evidence type="ECO:0000256" key="1">
    <source>
        <dbReference type="SAM" id="MobiDB-lite"/>
    </source>
</evidence>
<feature type="compositionally biased region" description="Basic and acidic residues" evidence="1">
    <location>
        <begin position="31"/>
        <end position="40"/>
    </location>
</feature>
<name>Q85G39_CYAM1</name>